<evidence type="ECO:0000256" key="5">
    <source>
        <dbReference type="ARBA" id="ARBA00022989"/>
    </source>
</evidence>
<evidence type="ECO:0000256" key="7">
    <source>
        <dbReference type="SAM" id="Phobius"/>
    </source>
</evidence>
<dbReference type="VEuPathDB" id="FungiDB:RhiirFUN_014336"/>
<evidence type="ECO:0000313" key="9">
    <source>
        <dbReference type="EMBL" id="PKC72027.1"/>
    </source>
</evidence>
<dbReference type="PANTHER" id="PTHR10332">
    <property type="entry name" value="EQUILIBRATIVE NUCLEOSIDE TRANSPORTER"/>
    <property type="match status" value="1"/>
</dbReference>
<gene>
    <name evidence="9" type="ORF">RhiirA1_390106</name>
    <name evidence="8" type="ORF">RhiirA5_378028</name>
</gene>
<keyword evidence="5 7" id="KW-1133">Transmembrane helix</keyword>
<comment type="similarity">
    <text evidence="2">Belongs to the SLC29A/ENT transporter (TC 2.A.57) family.</text>
</comment>
<reference evidence="9 10" key="4">
    <citation type="submission" date="2017-10" db="EMBL/GenBank/DDBJ databases">
        <title>Genome analyses suggest a sexual origin of heterokaryosis in a supposedly ancient asexual fungus.</title>
        <authorList>
            <person name="Corradi N."/>
            <person name="Sedzielewska K."/>
            <person name="Noel J."/>
            <person name="Charron P."/>
            <person name="Farinelli L."/>
            <person name="Marton T."/>
            <person name="Kruger M."/>
            <person name="Pelin A."/>
            <person name="Brachmann A."/>
            <person name="Corradi N."/>
        </authorList>
    </citation>
    <scope>NUCLEOTIDE SEQUENCE [LARGE SCALE GENOMIC DNA]</scope>
    <source>
        <strain evidence="9 10">A1</strain>
    </source>
</reference>
<dbReference type="VEuPathDB" id="FungiDB:FUN_012807"/>
<feature type="transmembrane region" description="Helical" evidence="7">
    <location>
        <begin position="118"/>
        <end position="138"/>
    </location>
</feature>
<dbReference type="GO" id="GO:0015205">
    <property type="term" value="F:nucleobase transmembrane transporter activity"/>
    <property type="evidence" value="ECO:0007669"/>
    <property type="project" value="TreeGrafter"/>
</dbReference>
<reference evidence="9 10" key="3">
    <citation type="submission" date="2017-10" db="EMBL/GenBank/DDBJ databases">
        <title>Extensive intraspecific genome diversity in a model arbuscular mycorrhizal fungus.</title>
        <authorList>
            <person name="Chen E.C.H."/>
            <person name="Morin E."/>
            <person name="Baudet D."/>
            <person name="Noel J."/>
            <person name="Ndikumana S."/>
            <person name="Charron P."/>
            <person name="St-Onge C."/>
            <person name="Giorgi J."/>
            <person name="Grigoriev I.V."/>
            <person name="Roux C."/>
            <person name="Martin F.M."/>
            <person name="Corradi N."/>
        </authorList>
    </citation>
    <scope>NUCLEOTIDE SEQUENCE [LARGE SCALE GENOMIC DNA]</scope>
    <source>
        <strain evidence="9 10">A1</strain>
    </source>
</reference>
<evidence type="ECO:0000256" key="3">
    <source>
        <dbReference type="ARBA" id="ARBA00022448"/>
    </source>
</evidence>
<sequence>MYSRLIQLLNNVFGHREEEQAYTPILNHEGSSQAREDVPPRDNYRIVYLTFLLQGVTMLLGWNVFITASVFFHESFRGSAYENNFQNYFSIVFTSFNFFFLGLALYTHNLENIPRRITITLIFMVLKFLLIAISTQYVESFGPTYYFYFVIALIGIAGVTTAFLQNEIFALVSQFSPNYTVSVMRKKILFFHLIRIFSGQGLAGSAVAIFQILSALAAPPSTTFDTLEENDLSRSALLYFLCAFIIVILALISFYFILIRSPLYLHHREQARRVETICDINSIRATFDNIRILVFAVGFVFTVTLSVYPSITAYIKSTVKDENKNKFRQDYLFIPLHFLIFNLGDLLGRSLPSLQFFIITDSVKLARMSSARIIFLPLFLMCNVDIGSIGMRTFPLFINSDLIYFLILLLFAITNGYMGSLTMMAAPQVEGVARDLAGTIMSFGLVFGLVLGSIFSFPMLAISCGCNPIGK</sequence>
<organism evidence="8 11">
    <name type="scientific">Rhizophagus irregularis</name>
    <dbReference type="NCBI Taxonomy" id="588596"/>
    <lineage>
        <taxon>Eukaryota</taxon>
        <taxon>Fungi</taxon>
        <taxon>Fungi incertae sedis</taxon>
        <taxon>Mucoromycota</taxon>
        <taxon>Glomeromycotina</taxon>
        <taxon>Glomeromycetes</taxon>
        <taxon>Glomerales</taxon>
        <taxon>Glomeraceae</taxon>
        <taxon>Rhizophagus</taxon>
    </lineage>
</organism>
<dbReference type="VEuPathDB" id="FungiDB:RhiirA1_390106"/>
<feature type="transmembrane region" description="Helical" evidence="7">
    <location>
        <begin position="402"/>
        <end position="424"/>
    </location>
</feature>
<dbReference type="EMBL" id="LLXH01000141">
    <property type="protein sequence ID" value="PKC72027.1"/>
    <property type="molecule type" value="Genomic_DNA"/>
</dbReference>
<feature type="transmembrane region" description="Helical" evidence="7">
    <location>
        <begin position="144"/>
        <end position="164"/>
    </location>
</feature>
<dbReference type="PIRSF" id="PIRSF016379">
    <property type="entry name" value="ENT"/>
    <property type="match status" value="1"/>
</dbReference>
<dbReference type="Proteomes" id="UP000232722">
    <property type="component" value="Unassembled WGS sequence"/>
</dbReference>
<evidence type="ECO:0000256" key="6">
    <source>
        <dbReference type="ARBA" id="ARBA00023136"/>
    </source>
</evidence>
<proteinExistence type="inferred from homology"/>
<protein>
    <recommendedName>
        <fullName evidence="12">Nucleoside transporter-domain-containing protein</fullName>
    </recommendedName>
</protein>
<feature type="transmembrane region" description="Helical" evidence="7">
    <location>
        <begin position="369"/>
        <end position="390"/>
    </location>
</feature>
<dbReference type="GO" id="GO:0000329">
    <property type="term" value="C:fungal-type vacuole membrane"/>
    <property type="evidence" value="ECO:0007669"/>
    <property type="project" value="TreeGrafter"/>
</dbReference>
<reference evidence="8 11" key="1">
    <citation type="submission" date="2016-04" db="EMBL/GenBank/DDBJ databases">
        <title>Genome analyses suggest a sexual origin of heterokaryosis in a supposedly ancient asexual fungus.</title>
        <authorList>
            <person name="Ropars J."/>
            <person name="Sedzielewska K."/>
            <person name="Noel J."/>
            <person name="Charron P."/>
            <person name="Farinelli L."/>
            <person name="Marton T."/>
            <person name="Kruger M."/>
            <person name="Pelin A."/>
            <person name="Brachmann A."/>
            <person name="Corradi N."/>
        </authorList>
    </citation>
    <scope>NUCLEOTIDE SEQUENCE [LARGE SCALE GENOMIC DNA]</scope>
    <source>
        <strain evidence="8 11">A5</strain>
    </source>
</reference>
<feature type="transmembrane region" description="Helical" evidence="7">
    <location>
        <begin position="193"/>
        <end position="217"/>
    </location>
</feature>
<feature type="transmembrane region" description="Helical" evidence="7">
    <location>
        <begin position="237"/>
        <end position="258"/>
    </location>
</feature>
<dbReference type="EMBL" id="LLXJ01000788">
    <property type="protein sequence ID" value="PKC06188.1"/>
    <property type="molecule type" value="Genomic_DNA"/>
</dbReference>
<accession>A0A2I1EIF4</accession>
<dbReference type="AlphaFoldDB" id="A0A2I1EIF4"/>
<dbReference type="GO" id="GO:0005886">
    <property type="term" value="C:plasma membrane"/>
    <property type="evidence" value="ECO:0007669"/>
    <property type="project" value="TreeGrafter"/>
</dbReference>
<keyword evidence="4 7" id="KW-0812">Transmembrane</keyword>
<keyword evidence="3" id="KW-0813">Transport</keyword>
<comment type="caution">
    <text evidence="8">The sequence shown here is derived from an EMBL/GenBank/DDBJ whole genome shotgun (WGS) entry which is preliminary data.</text>
</comment>
<keyword evidence="6 7" id="KW-0472">Membrane</keyword>
<evidence type="ECO:0000256" key="1">
    <source>
        <dbReference type="ARBA" id="ARBA00004141"/>
    </source>
</evidence>
<feature type="transmembrane region" description="Helical" evidence="7">
    <location>
        <begin position="46"/>
        <end position="68"/>
    </location>
</feature>
<dbReference type="Proteomes" id="UP000232688">
    <property type="component" value="Unassembled WGS sequence"/>
</dbReference>
<evidence type="ECO:0000313" key="11">
    <source>
        <dbReference type="Proteomes" id="UP000232722"/>
    </source>
</evidence>
<dbReference type="GO" id="GO:0034257">
    <property type="term" value="F:nicotinamide riboside transmembrane transporter activity"/>
    <property type="evidence" value="ECO:0007669"/>
    <property type="project" value="TreeGrafter"/>
</dbReference>
<name>A0A2I1EIF4_9GLOM</name>
<dbReference type="PANTHER" id="PTHR10332:SF88">
    <property type="entry name" value="EQUILIBRATIVE NUCLEOSIDE TRANSPORTER 1, ISOFORM A"/>
    <property type="match status" value="1"/>
</dbReference>
<dbReference type="InterPro" id="IPR002259">
    <property type="entry name" value="Eqnu_transpt"/>
</dbReference>
<dbReference type="PRINTS" id="PR01130">
    <property type="entry name" value="DERENTRNSPRT"/>
</dbReference>
<comment type="subcellular location">
    <subcellularLocation>
        <location evidence="1">Membrane</location>
        <topology evidence="1">Multi-pass membrane protein</topology>
    </subcellularLocation>
</comment>
<feature type="transmembrane region" description="Helical" evidence="7">
    <location>
        <begin position="436"/>
        <end position="461"/>
    </location>
</feature>
<evidence type="ECO:0008006" key="12">
    <source>
        <dbReference type="Google" id="ProtNLM"/>
    </source>
</evidence>
<feature type="transmembrane region" description="Helical" evidence="7">
    <location>
        <begin position="292"/>
        <end position="311"/>
    </location>
</feature>
<dbReference type="OrthoDB" id="10261753at2759"/>
<dbReference type="Pfam" id="PF01733">
    <property type="entry name" value="Nucleoside_tran"/>
    <property type="match status" value="2"/>
</dbReference>
<evidence type="ECO:0000313" key="8">
    <source>
        <dbReference type="EMBL" id="PKC06188.1"/>
    </source>
</evidence>
<evidence type="ECO:0000256" key="4">
    <source>
        <dbReference type="ARBA" id="ARBA00022692"/>
    </source>
</evidence>
<dbReference type="VEuPathDB" id="FungiDB:RhiirFUN_014335"/>
<evidence type="ECO:0000313" key="10">
    <source>
        <dbReference type="Proteomes" id="UP000232688"/>
    </source>
</evidence>
<reference evidence="8 11" key="2">
    <citation type="submission" date="2017-09" db="EMBL/GenBank/DDBJ databases">
        <title>Extensive intraspecific genome diversity in a model arbuscular mycorrhizal fungus.</title>
        <authorList>
            <person name="Chen E.C."/>
            <person name="Morin E."/>
            <person name="Beaudet D."/>
            <person name="Noel J."/>
            <person name="Ndikumana S."/>
            <person name="Charron P."/>
            <person name="St-Onge C."/>
            <person name="Giorgi J."/>
            <person name="Grigoriev I.V."/>
            <person name="Roux C."/>
            <person name="Martin F.M."/>
            <person name="Corradi N."/>
        </authorList>
    </citation>
    <scope>NUCLEOTIDE SEQUENCE [LARGE SCALE GENOMIC DNA]</scope>
    <source>
        <strain evidence="8 11">A5</strain>
    </source>
</reference>
<feature type="transmembrane region" description="Helical" evidence="7">
    <location>
        <begin position="88"/>
        <end position="106"/>
    </location>
</feature>
<evidence type="ECO:0000256" key="2">
    <source>
        <dbReference type="ARBA" id="ARBA00007965"/>
    </source>
</evidence>